<dbReference type="Gene3D" id="3.40.140.10">
    <property type="entry name" value="Cytidine Deaminase, domain 2"/>
    <property type="match status" value="1"/>
</dbReference>
<dbReference type="Pfam" id="PF04002">
    <property type="entry name" value="RadC"/>
    <property type="match status" value="1"/>
</dbReference>
<keyword evidence="5" id="KW-0482">Metalloprotease</keyword>
<evidence type="ECO:0000259" key="6">
    <source>
        <dbReference type="PROSITE" id="PS50249"/>
    </source>
</evidence>
<keyword evidence="2" id="KW-0479">Metal-binding</keyword>
<dbReference type="CDD" id="cd08071">
    <property type="entry name" value="MPN_DUF2466"/>
    <property type="match status" value="1"/>
</dbReference>
<dbReference type="PROSITE" id="PS01302">
    <property type="entry name" value="UPF0758"/>
    <property type="match status" value="1"/>
</dbReference>
<dbReference type="EMBL" id="VSSQ01000003">
    <property type="protein sequence ID" value="MPL56814.1"/>
    <property type="molecule type" value="Genomic_DNA"/>
</dbReference>
<reference evidence="7" key="1">
    <citation type="submission" date="2019-08" db="EMBL/GenBank/DDBJ databases">
        <authorList>
            <person name="Kucharzyk K."/>
            <person name="Murdoch R.W."/>
            <person name="Higgins S."/>
            <person name="Loffler F."/>
        </authorList>
    </citation>
    <scope>NUCLEOTIDE SEQUENCE</scope>
</reference>
<keyword evidence="1" id="KW-0645">Protease</keyword>
<dbReference type="GO" id="GO:0006508">
    <property type="term" value="P:proteolysis"/>
    <property type="evidence" value="ECO:0007669"/>
    <property type="project" value="UniProtKB-KW"/>
</dbReference>
<gene>
    <name evidence="7" type="ORF">SDC9_02304</name>
</gene>
<dbReference type="GO" id="GO:0046872">
    <property type="term" value="F:metal ion binding"/>
    <property type="evidence" value="ECO:0007669"/>
    <property type="project" value="UniProtKB-KW"/>
</dbReference>
<dbReference type="InterPro" id="IPR001405">
    <property type="entry name" value="UPF0758"/>
</dbReference>
<keyword evidence="3" id="KW-0378">Hydrolase</keyword>
<dbReference type="PANTHER" id="PTHR30471:SF3">
    <property type="entry name" value="UPF0758 PROTEIN YEES-RELATED"/>
    <property type="match status" value="1"/>
</dbReference>
<dbReference type="GO" id="GO:0008237">
    <property type="term" value="F:metallopeptidase activity"/>
    <property type="evidence" value="ECO:0007669"/>
    <property type="project" value="UniProtKB-KW"/>
</dbReference>
<dbReference type="AlphaFoldDB" id="A0A644SQ81"/>
<dbReference type="InterPro" id="IPR037518">
    <property type="entry name" value="MPN"/>
</dbReference>
<protein>
    <recommendedName>
        <fullName evidence="6">MPN domain-containing protein</fullName>
    </recommendedName>
</protein>
<organism evidence="7">
    <name type="scientific">bioreactor metagenome</name>
    <dbReference type="NCBI Taxonomy" id="1076179"/>
    <lineage>
        <taxon>unclassified sequences</taxon>
        <taxon>metagenomes</taxon>
        <taxon>ecological metagenomes</taxon>
    </lineage>
</organism>
<comment type="caution">
    <text evidence="7">The sequence shown here is derived from an EMBL/GenBank/DDBJ whole genome shotgun (WGS) entry which is preliminary data.</text>
</comment>
<keyword evidence="4" id="KW-0862">Zinc</keyword>
<evidence type="ECO:0000256" key="5">
    <source>
        <dbReference type="ARBA" id="ARBA00023049"/>
    </source>
</evidence>
<evidence type="ECO:0000256" key="1">
    <source>
        <dbReference type="ARBA" id="ARBA00022670"/>
    </source>
</evidence>
<accession>A0A644SQ81</accession>
<evidence type="ECO:0000256" key="4">
    <source>
        <dbReference type="ARBA" id="ARBA00022833"/>
    </source>
</evidence>
<dbReference type="PANTHER" id="PTHR30471">
    <property type="entry name" value="DNA REPAIR PROTEIN RADC"/>
    <property type="match status" value="1"/>
</dbReference>
<dbReference type="InterPro" id="IPR025657">
    <property type="entry name" value="RadC_JAB"/>
</dbReference>
<evidence type="ECO:0000313" key="7">
    <source>
        <dbReference type="EMBL" id="MPL56814.1"/>
    </source>
</evidence>
<dbReference type="PROSITE" id="PS50249">
    <property type="entry name" value="MPN"/>
    <property type="match status" value="1"/>
</dbReference>
<sequence>MENIIDEIKISYSNSNTRKVKITNSLDSFNCLITNWEIETIELYEEFKILLLNTANEVLGIYNVSKGGISSTIVEIRHILYIALKTNSTGIILAHNHPSGNLKPSSTDINLTRKIKNACELMDLNLTDHIILTKDNYYSFMEGGLL</sequence>
<evidence type="ECO:0000256" key="2">
    <source>
        <dbReference type="ARBA" id="ARBA00022723"/>
    </source>
</evidence>
<name>A0A644SQ81_9ZZZZ</name>
<proteinExistence type="predicted"/>
<dbReference type="InterPro" id="IPR020891">
    <property type="entry name" value="UPF0758_CS"/>
</dbReference>
<feature type="domain" description="MPN" evidence="6">
    <location>
        <begin position="21"/>
        <end position="146"/>
    </location>
</feature>
<evidence type="ECO:0000256" key="3">
    <source>
        <dbReference type="ARBA" id="ARBA00022801"/>
    </source>
</evidence>